<dbReference type="EMBL" id="WNTK01000009">
    <property type="protein sequence ID" value="KAG9477884.1"/>
    <property type="molecule type" value="Genomic_DNA"/>
</dbReference>
<evidence type="ECO:0000313" key="2">
    <source>
        <dbReference type="Proteomes" id="UP000770717"/>
    </source>
</evidence>
<keyword evidence="2" id="KW-1185">Reference proteome</keyword>
<evidence type="ECO:0000313" key="1">
    <source>
        <dbReference type="EMBL" id="KAG9477884.1"/>
    </source>
</evidence>
<reference evidence="1" key="1">
    <citation type="thesis" date="2020" institute="ProQuest LLC" country="789 East Eisenhower Parkway, Ann Arbor, MI, USA">
        <title>Comparative Genomics and Chromosome Evolution.</title>
        <authorList>
            <person name="Mudd A.B."/>
        </authorList>
    </citation>
    <scope>NUCLEOTIDE SEQUENCE</scope>
    <source>
        <strain evidence="1">HN-11 Male</strain>
        <tissue evidence="1">Kidney and liver</tissue>
    </source>
</reference>
<dbReference type="Proteomes" id="UP000770717">
    <property type="component" value="Unassembled WGS sequence"/>
</dbReference>
<gene>
    <name evidence="1" type="ORF">GDO78_013068</name>
</gene>
<accession>A0A8J6F0B9</accession>
<sequence>MWMRFLRNLVHTGRPIRCGKSSMSVHCLLSLRPRCVFFHGASPGGNLAVFAAAKLRDFRRESALCEPSLTVPSTCKT</sequence>
<organism evidence="1 2">
    <name type="scientific">Eleutherodactylus coqui</name>
    <name type="common">Puerto Rican coqui</name>
    <dbReference type="NCBI Taxonomy" id="57060"/>
    <lineage>
        <taxon>Eukaryota</taxon>
        <taxon>Metazoa</taxon>
        <taxon>Chordata</taxon>
        <taxon>Craniata</taxon>
        <taxon>Vertebrata</taxon>
        <taxon>Euteleostomi</taxon>
        <taxon>Amphibia</taxon>
        <taxon>Batrachia</taxon>
        <taxon>Anura</taxon>
        <taxon>Neobatrachia</taxon>
        <taxon>Hyloidea</taxon>
        <taxon>Eleutherodactylidae</taxon>
        <taxon>Eleutherodactylinae</taxon>
        <taxon>Eleutherodactylus</taxon>
        <taxon>Eleutherodactylus</taxon>
    </lineage>
</organism>
<proteinExistence type="predicted"/>
<dbReference type="AlphaFoldDB" id="A0A8J6F0B9"/>
<name>A0A8J6F0B9_ELECQ</name>
<protein>
    <submittedName>
        <fullName evidence="1">Uncharacterized protein</fullName>
    </submittedName>
</protein>
<comment type="caution">
    <text evidence="1">The sequence shown here is derived from an EMBL/GenBank/DDBJ whole genome shotgun (WGS) entry which is preliminary data.</text>
</comment>